<dbReference type="PANTHER" id="PTHR13113:SF1">
    <property type="entry name" value="EVOLUTIONARILY CONSERVED SIGNALING INTERMEDIATE IN TOLL PATHWAY, MITOCHONDRIAL"/>
    <property type="match status" value="1"/>
</dbReference>
<dbReference type="OrthoDB" id="10064298at2759"/>
<dbReference type="Proteomes" id="UP000784294">
    <property type="component" value="Unassembled WGS sequence"/>
</dbReference>
<dbReference type="GO" id="GO:0007178">
    <property type="term" value="P:cell surface receptor protein serine/threonine kinase signaling pathway"/>
    <property type="evidence" value="ECO:0007669"/>
    <property type="project" value="TreeGrafter"/>
</dbReference>
<dbReference type="GO" id="GO:0045087">
    <property type="term" value="P:innate immune response"/>
    <property type="evidence" value="ECO:0007669"/>
    <property type="project" value="TreeGrafter"/>
</dbReference>
<keyword evidence="3" id="KW-1185">Reference proteome</keyword>
<gene>
    <name evidence="2" type="ORF">PXEA_LOCUS13949</name>
</gene>
<dbReference type="GO" id="GO:0005739">
    <property type="term" value="C:mitochondrion"/>
    <property type="evidence" value="ECO:0007669"/>
    <property type="project" value="TreeGrafter"/>
</dbReference>
<reference evidence="2" key="1">
    <citation type="submission" date="2018-11" db="EMBL/GenBank/DDBJ databases">
        <authorList>
            <consortium name="Pathogen Informatics"/>
        </authorList>
    </citation>
    <scope>NUCLEOTIDE SEQUENCE</scope>
</reference>
<organism evidence="2 3">
    <name type="scientific">Protopolystoma xenopodis</name>
    <dbReference type="NCBI Taxonomy" id="117903"/>
    <lineage>
        <taxon>Eukaryota</taxon>
        <taxon>Metazoa</taxon>
        <taxon>Spiralia</taxon>
        <taxon>Lophotrochozoa</taxon>
        <taxon>Platyhelminthes</taxon>
        <taxon>Monogenea</taxon>
        <taxon>Polyopisthocotylea</taxon>
        <taxon>Polystomatidea</taxon>
        <taxon>Polystomatidae</taxon>
        <taxon>Protopolystoma</taxon>
    </lineage>
</organism>
<dbReference type="PANTHER" id="PTHR13113">
    <property type="entry name" value="ECSIT EVOLUTIONARILY CONSERVED SIGNALING INTERMEDIATE IN TOLL PATHWAYS"/>
    <property type="match status" value="1"/>
</dbReference>
<evidence type="ECO:0000313" key="2">
    <source>
        <dbReference type="EMBL" id="VEL20509.1"/>
    </source>
</evidence>
<dbReference type="AlphaFoldDB" id="A0A448WUE4"/>
<dbReference type="EMBL" id="CAAALY010046782">
    <property type="protein sequence ID" value="VEL20509.1"/>
    <property type="molecule type" value="Genomic_DNA"/>
</dbReference>
<sequence length="74" mass="8984">MIVNLFGFRSRAMTSYRRLMYWVPKLRHINPWPTPFTIPDDFDQHPMRIALLAARRLCPDRYTEFSIINVRIFL</sequence>
<evidence type="ECO:0000313" key="3">
    <source>
        <dbReference type="Proteomes" id="UP000784294"/>
    </source>
</evidence>
<name>A0A448WUE4_9PLAT</name>
<dbReference type="InterPro" id="IPR046448">
    <property type="entry name" value="ECSIT_N"/>
</dbReference>
<proteinExistence type="predicted"/>
<evidence type="ECO:0000259" key="1">
    <source>
        <dbReference type="Pfam" id="PF06239"/>
    </source>
</evidence>
<protein>
    <recommendedName>
        <fullName evidence="1">ECSIT N-terminal domain-containing protein</fullName>
    </recommendedName>
</protein>
<accession>A0A448WUE4</accession>
<dbReference type="InterPro" id="IPR010418">
    <property type="entry name" value="ECSIT"/>
</dbReference>
<comment type="caution">
    <text evidence="2">The sequence shown here is derived from an EMBL/GenBank/DDBJ whole genome shotgun (WGS) entry which is preliminary data.</text>
</comment>
<dbReference type="Pfam" id="PF06239">
    <property type="entry name" value="ECSIT_N"/>
    <property type="match status" value="1"/>
</dbReference>
<feature type="domain" description="ECSIT N-terminal" evidence="1">
    <location>
        <begin position="1"/>
        <end position="70"/>
    </location>
</feature>